<evidence type="ECO:0000313" key="4">
    <source>
        <dbReference type="Proteomes" id="UP000671852"/>
    </source>
</evidence>
<proteinExistence type="predicted"/>
<dbReference type="Proteomes" id="UP000671852">
    <property type="component" value="Chromosome"/>
</dbReference>
<keyword evidence="1" id="KW-0812">Transmembrane</keyword>
<feature type="domain" description="HD-GYP" evidence="2">
    <location>
        <begin position="406"/>
        <end position="616"/>
    </location>
</feature>
<dbReference type="KEGG" id="saqt:GJV85_08210"/>
<reference evidence="3" key="2">
    <citation type="submission" date="2021-04" db="EMBL/GenBank/DDBJ databases">
        <title>Isolation and characterization of a novel species of the genus Sulfurimonas.</title>
        <authorList>
            <person name="Fukui M."/>
        </authorList>
    </citation>
    <scope>NUCLEOTIDE SEQUENCE</scope>
    <source>
        <strain evidence="3">H1576</strain>
    </source>
</reference>
<dbReference type="PANTHER" id="PTHR45228">
    <property type="entry name" value="CYCLIC DI-GMP PHOSPHODIESTERASE TM_0186-RELATED"/>
    <property type="match status" value="1"/>
</dbReference>
<feature type="transmembrane region" description="Helical" evidence="1">
    <location>
        <begin position="346"/>
        <end position="366"/>
    </location>
</feature>
<dbReference type="InterPro" id="IPR052020">
    <property type="entry name" value="Cyclic_di-GMP/3'3'-cGAMP_PDE"/>
</dbReference>
<name>A0A975B0P8_9BACT</name>
<dbReference type="AlphaFoldDB" id="A0A975B0P8"/>
<dbReference type="EMBL" id="CP046072">
    <property type="protein sequence ID" value="QSZ42094.1"/>
    <property type="molecule type" value="Genomic_DNA"/>
</dbReference>
<dbReference type="Pfam" id="PF05226">
    <property type="entry name" value="CHASE2"/>
    <property type="match status" value="1"/>
</dbReference>
<dbReference type="InterPro" id="IPR007890">
    <property type="entry name" value="CHASE2"/>
</dbReference>
<dbReference type="Gene3D" id="1.10.3210.10">
    <property type="entry name" value="Hypothetical protein af1432"/>
    <property type="match status" value="1"/>
</dbReference>
<evidence type="ECO:0000256" key="1">
    <source>
        <dbReference type="SAM" id="Phobius"/>
    </source>
</evidence>
<gene>
    <name evidence="3" type="ORF">GJV85_08210</name>
</gene>
<dbReference type="SMART" id="SM01080">
    <property type="entry name" value="CHASE2"/>
    <property type="match status" value="1"/>
</dbReference>
<protein>
    <submittedName>
        <fullName evidence="3">CHASE2 domain-containing protein</fullName>
    </submittedName>
</protein>
<dbReference type="InterPro" id="IPR003607">
    <property type="entry name" value="HD/PDEase_dom"/>
</dbReference>
<dbReference type="Pfam" id="PF13487">
    <property type="entry name" value="HD_5"/>
    <property type="match status" value="1"/>
</dbReference>
<dbReference type="SMART" id="SM00471">
    <property type="entry name" value="HDc"/>
    <property type="match status" value="1"/>
</dbReference>
<keyword evidence="4" id="KW-1185">Reference proteome</keyword>
<keyword evidence="1" id="KW-1133">Transmembrane helix</keyword>
<dbReference type="SUPFAM" id="SSF109604">
    <property type="entry name" value="HD-domain/PDEase-like"/>
    <property type="match status" value="1"/>
</dbReference>
<dbReference type="CDD" id="cd00077">
    <property type="entry name" value="HDc"/>
    <property type="match status" value="1"/>
</dbReference>
<organism evidence="3 4">
    <name type="scientific">Sulfurimonas aquatica</name>
    <dbReference type="NCBI Taxonomy" id="2672570"/>
    <lineage>
        <taxon>Bacteria</taxon>
        <taxon>Pseudomonadati</taxon>
        <taxon>Campylobacterota</taxon>
        <taxon>Epsilonproteobacteria</taxon>
        <taxon>Campylobacterales</taxon>
        <taxon>Sulfurimonadaceae</taxon>
        <taxon>Sulfurimonas</taxon>
    </lineage>
</organism>
<dbReference type="PROSITE" id="PS51832">
    <property type="entry name" value="HD_GYP"/>
    <property type="match status" value="1"/>
</dbReference>
<accession>A0A975B0P8</accession>
<keyword evidence="1" id="KW-0472">Membrane</keyword>
<feature type="transmembrane region" description="Helical" evidence="1">
    <location>
        <begin position="319"/>
        <end position="339"/>
    </location>
</feature>
<dbReference type="PANTHER" id="PTHR45228:SF5">
    <property type="entry name" value="CYCLIC DI-GMP PHOSPHODIESTERASE VC_1348-RELATED"/>
    <property type="match status" value="1"/>
</dbReference>
<evidence type="ECO:0000313" key="3">
    <source>
        <dbReference type="EMBL" id="QSZ42094.1"/>
    </source>
</evidence>
<sequence length="620" mass="70512">MSGTTKIVDYKIYDIAQQIIGSFEEEKGESHVVIVDIDEKSINALGQWPWPRIVLAEAVDKIDSYSPSAIGLDLIFPEKDRTSPSQIISFYKDFFNIVSSITGINLNLQDNDKIFASSLKETQSTLGIYLSSEHISNNNSNIFKSIDIDLAKFDIRESKYMTLNTEVIRNATDNFGFLNATIDEDGILRRMPLFRSYNTQYIPTFSLATLLSIDPDLELTKEKSFEILGHKVKTDKHADVLLNYYSDEWYKKVSLIDVISGNIPQDMLMGKIVLIGSSAVGLHDQVTISGGKRVVGVSIHATLIDNLLGGSLLYQPDSYAYVNVLISLFLSLLFFFLLVKKYNKMILVLFVGALISSMTLYMYQLINGVNISIGYFLFPYHIHFFIIGLAYIVIDTYERKAFSEELNRSHVALLDSMVHVAEVHDIETGAHIIRTKKYIKHLATYMYEKGMYKDELSYETIEMMYRTAPLHDLGKVGIEDAILKKNGRLTALEYEVMKTHADLGKHIINNAISSYKANDFFVMARNIAHYHHEKWDGSGYPEGLSGHDIPLEARFMALSDVYDALVSKRVYKEPFSYERTIDIIVDGKGKHFDPVMVEAFLEIQDEFKSIAENYKDNMYS</sequence>
<feature type="transmembrane region" description="Helical" evidence="1">
    <location>
        <begin position="372"/>
        <end position="394"/>
    </location>
</feature>
<dbReference type="InterPro" id="IPR037522">
    <property type="entry name" value="HD_GYP_dom"/>
</dbReference>
<evidence type="ECO:0000259" key="2">
    <source>
        <dbReference type="PROSITE" id="PS51832"/>
    </source>
</evidence>
<reference evidence="3" key="1">
    <citation type="submission" date="2019-11" db="EMBL/GenBank/DDBJ databases">
        <authorList>
            <person name="Kojima H."/>
        </authorList>
    </citation>
    <scope>NUCLEOTIDE SEQUENCE</scope>
    <source>
        <strain evidence="3">H1576</strain>
    </source>
</reference>